<evidence type="ECO:0000313" key="2">
    <source>
        <dbReference type="EMBL" id="RFB05508.1"/>
    </source>
</evidence>
<evidence type="ECO:0000313" key="3">
    <source>
        <dbReference type="Proteomes" id="UP000264589"/>
    </source>
</evidence>
<dbReference type="EMBL" id="QUQO01000001">
    <property type="protein sequence ID" value="RFB05508.1"/>
    <property type="molecule type" value="Genomic_DNA"/>
</dbReference>
<reference evidence="2 3" key="1">
    <citation type="submission" date="2018-08" db="EMBL/GenBank/DDBJ databases">
        <title>Parvularcula sp. SM1705, isolated from surface water of the South Sea China.</title>
        <authorList>
            <person name="Sun L."/>
        </authorList>
    </citation>
    <scope>NUCLEOTIDE SEQUENCE [LARGE SCALE GENOMIC DNA]</scope>
    <source>
        <strain evidence="2 3">SM1705</strain>
    </source>
</reference>
<name>A0A371RJ85_9PROT</name>
<protein>
    <recommendedName>
        <fullName evidence="4">YbjN domain-containing protein</fullName>
    </recommendedName>
</protein>
<feature type="signal peptide" evidence="1">
    <location>
        <begin position="1"/>
        <end position="24"/>
    </location>
</feature>
<evidence type="ECO:0000256" key="1">
    <source>
        <dbReference type="SAM" id="SignalP"/>
    </source>
</evidence>
<sequence>MTVMLRAISILVAGAALSLSGAHAQDRNVRDAITAKQLEDVLSNAGLNPTMLRDKTTGAPVATGKFYDNANRSILDQPKETVFAVRGMDCSGIPVSCGQLVLYATFNLDREVTEQDFRVVNEWNDTSMFGRAFVLEEKQKIGVDFRLDMIGGVTGDHVNGRIGRWPEVLKEFREKLEAAQDGS</sequence>
<keyword evidence="3" id="KW-1185">Reference proteome</keyword>
<dbReference type="Pfam" id="PF10722">
    <property type="entry name" value="YbjN"/>
    <property type="match status" value="1"/>
</dbReference>
<dbReference type="Proteomes" id="UP000264589">
    <property type="component" value="Unassembled WGS sequence"/>
</dbReference>
<feature type="chain" id="PRO_5016629911" description="YbjN domain-containing protein" evidence="1">
    <location>
        <begin position="25"/>
        <end position="183"/>
    </location>
</feature>
<dbReference type="AlphaFoldDB" id="A0A371RJ85"/>
<organism evidence="2 3">
    <name type="scientific">Parvularcula marina</name>
    <dbReference type="NCBI Taxonomy" id="2292771"/>
    <lineage>
        <taxon>Bacteria</taxon>
        <taxon>Pseudomonadati</taxon>
        <taxon>Pseudomonadota</taxon>
        <taxon>Alphaproteobacteria</taxon>
        <taxon>Parvularculales</taxon>
        <taxon>Parvularculaceae</taxon>
        <taxon>Parvularcula</taxon>
    </lineage>
</organism>
<gene>
    <name evidence="2" type="ORF">DX908_09685</name>
</gene>
<keyword evidence="1" id="KW-0732">Signal</keyword>
<dbReference type="InParanoid" id="A0A371RJ85"/>
<dbReference type="InterPro" id="IPR019660">
    <property type="entry name" value="Put_sensory_transdc_reg_YbjN"/>
</dbReference>
<proteinExistence type="predicted"/>
<accession>A0A371RJ85</accession>
<evidence type="ECO:0008006" key="4">
    <source>
        <dbReference type="Google" id="ProtNLM"/>
    </source>
</evidence>
<comment type="caution">
    <text evidence="2">The sequence shown here is derived from an EMBL/GenBank/DDBJ whole genome shotgun (WGS) entry which is preliminary data.</text>
</comment>